<dbReference type="Proteomes" id="UP000247681">
    <property type="component" value="Unassembled WGS sequence"/>
</dbReference>
<name>A0A2V4BWS5_9FLAO</name>
<dbReference type="EMBL" id="QJHL01000006">
    <property type="protein sequence ID" value="PXY43455.1"/>
    <property type="molecule type" value="Genomic_DNA"/>
</dbReference>
<organism evidence="2 3">
    <name type="scientific">Flavobacterium hydrophilum</name>
    <dbReference type="NCBI Taxonomy" id="2211445"/>
    <lineage>
        <taxon>Bacteria</taxon>
        <taxon>Pseudomonadati</taxon>
        <taxon>Bacteroidota</taxon>
        <taxon>Flavobacteriia</taxon>
        <taxon>Flavobacteriales</taxon>
        <taxon>Flavobacteriaceae</taxon>
        <taxon>Flavobacterium</taxon>
    </lineage>
</organism>
<keyword evidence="3" id="KW-1185">Reference proteome</keyword>
<evidence type="ECO:0000259" key="1">
    <source>
        <dbReference type="Pfam" id="PF00535"/>
    </source>
</evidence>
<dbReference type="InterPro" id="IPR001173">
    <property type="entry name" value="Glyco_trans_2-like"/>
</dbReference>
<protein>
    <recommendedName>
        <fullName evidence="1">Glycosyltransferase 2-like domain-containing protein</fullName>
    </recommendedName>
</protein>
<reference evidence="2 3" key="1">
    <citation type="submission" date="2018-05" db="EMBL/GenBank/DDBJ databases">
        <title>Flavobacterium sp. strain IMCC34758, incomplete genome.</title>
        <authorList>
            <person name="Joung Y."/>
        </authorList>
    </citation>
    <scope>NUCLEOTIDE SEQUENCE [LARGE SCALE GENOMIC DNA]</scope>
    <source>
        <strain evidence="2 3">IMCC34758</strain>
    </source>
</reference>
<sequence>MAKEFKKEDLEIVVSTMNRKNLDFLIPMFPFSHFSEFSILIINQTTENDLLSSDFSCVRVINSFEKGLSKSRNLGLRNTTGKIILIADDDIIYKVNFDEKIIQAHNEFSKATILSFCIEKPNGSLFKKYFLKPKKKLSLLELFGVLSVEITINTKNIDRSELIFDEKFGLGSSFQMGEEAIFLADIKEKKKSIGFFPSVIAIHPEISSNEKINIAEKYYIQGAFLARVLKGNYNIHLAMKLFFDLKQRKLQINQIPMALKKAKLGRIDFYQLENQNNA</sequence>
<gene>
    <name evidence="2" type="ORF">DMB68_20660</name>
</gene>
<evidence type="ECO:0000313" key="3">
    <source>
        <dbReference type="Proteomes" id="UP000247681"/>
    </source>
</evidence>
<proteinExistence type="predicted"/>
<evidence type="ECO:0000313" key="2">
    <source>
        <dbReference type="EMBL" id="PXY43455.1"/>
    </source>
</evidence>
<accession>A0A2V4BWS5</accession>
<dbReference type="InterPro" id="IPR029044">
    <property type="entry name" value="Nucleotide-diphossugar_trans"/>
</dbReference>
<dbReference type="Pfam" id="PF00535">
    <property type="entry name" value="Glycos_transf_2"/>
    <property type="match status" value="1"/>
</dbReference>
<dbReference type="SUPFAM" id="SSF53448">
    <property type="entry name" value="Nucleotide-diphospho-sugar transferases"/>
    <property type="match status" value="1"/>
</dbReference>
<dbReference type="Gene3D" id="3.90.550.10">
    <property type="entry name" value="Spore Coat Polysaccharide Biosynthesis Protein SpsA, Chain A"/>
    <property type="match status" value="1"/>
</dbReference>
<feature type="domain" description="Glycosyltransferase 2-like" evidence="1">
    <location>
        <begin position="55"/>
        <end position="116"/>
    </location>
</feature>
<comment type="caution">
    <text evidence="2">The sequence shown here is derived from an EMBL/GenBank/DDBJ whole genome shotgun (WGS) entry which is preliminary data.</text>
</comment>
<dbReference type="OrthoDB" id="9778406at2"/>
<dbReference type="RefSeq" id="WP_110348532.1">
    <property type="nucleotide sequence ID" value="NZ_QJHL01000006.1"/>
</dbReference>
<dbReference type="AlphaFoldDB" id="A0A2V4BWS5"/>